<reference evidence="1 2" key="1">
    <citation type="submission" date="2019-08" db="EMBL/GenBank/DDBJ databases">
        <title>Bradyrhizobium hipponensis sp. nov., a rhizobium isolated from a Lupinus angustifolius root nodule in Tunisia.</title>
        <authorList>
            <person name="Off K."/>
            <person name="Rejili M."/>
            <person name="Mars M."/>
            <person name="Brachmann A."/>
            <person name="Marin M."/>
        </authorList>
    </citation>
    <scope>NUCLEOTIDE SEQUENCE [LARGE SCALE GENOMIC DNA]</scope>
    <source>
        <strain evidence="2">aSej3</strain>
    </source>
</reference>
<dbReference type="AlphaFoldDB" id="A0A5S4YTS4"/>
<gene>
    <name evidence="1" type="ORF">FXV83_07665</name>
</gene>
<dbReference type="Proteomes" id="UP000324797">
    <property type="component" value="Unassembled WGS sequence"/>
</dbReference>
<comment type="caution">
    <text evidence="1">The sequence shown here is derived from an EMBL/GenBank/DDBJ whole genome shotgun (WGS) entry which is preliminary data.</text>
</comment>
<evidence type="ECO:0000313" key="1">
    <source>
        <dbReference type="EMBL" id="TYO67074.1"/>
    </source>
</evidence>
<keyword evidence="2" id="KW-1185">Reference proteome</keyword>
<dbReference type="RefSeq" id="WP_148738583.1">
    <property type="nucleotide sequence ID" value="NZ_VSTH01000021.1"/>
</dbReference>
<sequence>MTLTDNPEGDESPARLGYRIAEWSEMTGTSRITTWRNIKAGKLKAIDYCGITLIPDSERARLFQP</sequence>
<protein>
    <recommendedName>
        <fullName evidence="3">DNA-binding protein</fullName>
    </recommendedName>
</protein>
<accession>A0A5S4YTS4</accession>
<proteinExistence type="predicted"/>
<evidence type="ECO:0008006" key="3">
    <source>
        <dbReference type="Google" id="ProtNLM"/>
    </source>
</evidence>
<organism evidence="1 2">
    <name type="scientific">Bradyrhizobium hipponense</name>
    <dbReference type="NCBI Taxonomy" id="2605638"/>
    <lineage>
        <taxon>Bacteria</taxon>
        <taxon>Pseudomonadati</taxon>
        <taxon>Pseudomonadota</taxon>
        <taxon>Alphaproteobacteria</taxon>
        <taxon>Hyphomicrobiales</taxon>
        <taxon>Nitrobacteraceae</taxon>
        <taxon>Bradyrhizobium</taxon>
    </lineage>
</organism>
<name>A0A5S4YTS4_9BRAD</name>
<dbReference type="EMBL" id="VSTH01000021">
    <property type="protein sequence ID" value="TYO67074.1"/>
    <property type="molecule type" value="Genomic_DNA"/>
</dbReference>
<evidence type="ECO:0000313" key="2">
    <source>
        <dbReference type="Proteomes" id="UP000324797"/>
    </source>
</evidence>